<feature type="domain" description="Phosphogluconate dehydrogenase NAD-binding putative C-terminal" evidence="3">
    <location>
        <begin position="223"/>
        <end position="293"/>
    </location>
</feature>
<dbReference type="Pfam" id="PF03807">
    <property type="entry name" value="F420_oxidored"/>
    <property type="match status" value="1"/>
</dbReference>
<gene>
    <name evidence="4" type="ORF">CBYS24578_00000622</name>
</gene>
<protein>
    <recommendedName>
        <fullName evidence="6">6-phosphogluconate dehydrogenase</fullName>
    </recommendedName>
</protein>
<organism evidence="4 5">
    <name type="scientific">Clonostachys byssicola</name>
    <dbReference type="NCBI Taxonomy" id="160290"/>
    <lineage>
        <taxon>Eukaryota</taxon>
        <taxon>Fungi</taxon>
        <taxon>Dikarya</taxon>
        <taxon>Ascomycota</taxon>
        <taxon>Pezizomycotina</taxon>
        <taxon>Sordariomycetes</taxon>
        <taxon>Hypocreomycetidae</taxon>
        <taxon>Hypocreales</taxon>
        <taxon>Bionectriaceae</taxon>
        <taxon>Clonostachys</taxon>
    </lineage>
</organism>
<evidence type="ECO:0008006" key="6">
    <source>
        <dbReference type="Google" id="ProtNLM"/>
    </source>
</evidence>
<dbReference type="EMBL" id="CABFNO020001240">
    <property type="protein sequence ID" value="CAG9971689.1"/>
    <property type="molecule type" value="Genomic_DNA"/>
</dbReference>
<reference evidence="4" key="1">
    <citation type="submission" date="2021-10" db="EMBL/GenBank/DDBJ databases">
        <authorList>
            <person name="Piombo E."/>
        </authorList>
    </citation>
    <scope>NUCLEOTIDE SEQUENCE</scope>
</reference>
<evidence type="ECO:0000256" key="1">
    <source>
        <dbReference type="ARBA" id="ARBA00007598"/>
    </source>
</evidence>
<dbReference type="AlphaFoldDB" id="A0A9N9U030"/>
<dbReference type="GO" id="GO:0140673">
    <property type="term" value="P:transcription elongation-coupled chromatin remodeling"/>
    <property type="evidence" value="ECO:0007669"/>
    <property type="project" value="TreeGrafter"/>
</dbReference>
<dbReference type="InterPro" id="IPR015814">
    <property type="entry name" value="Pgluconate_DH_NAD-bd_C"/>
</dbReference>
<dbReference type="Proteomes" id="UP000754883">
    <property type="component" value="Unassembled WGS sequence"/>
</dbReference>
<dbReference type="OrthoDB" id="9988102at2759"/>
<dbReference type="PANTHER" id="PTHR43580:SF2">
    <property type="entry name" value="CYTOKINE-LIKE NUCLEAR FACTOR N-PAC"/>
    <property type="match status" value="1"/>
</dbReference>
<dbReference type="Gene3D" id="3.40.50.720">
    <property type="entry name" value="NAD(P)-binding Rossmann-like Domain"/>
    <property type="match status" value="1"/>
</dbReference>
<dbReference type="Gene3D" id="1.10.1040.10">
    <property type="entry name" value="N-(1-d-carboxylethyl)-l-norvaline Dehydrogenase, domain 2"/>
    <property type="match status" value="1"/>
</dbReference>
<dbReference type="InterPro" id="IPR051265">
    <property type="entry name" value="HIBADH-related_NP60_sf"/>
</dbReference>
<evidence type="ECO:0000259" key="3">
    <source>
        <dbReference type="Pfam" id="PF09130"/>
    </source>
</evidence>
<dbReference type="SUPFAM" id="SSF51735">
    <property type="entry name" value="NAD(P)-binding Rossmann-fold domains"/>
    <property type="match status" value="1"/>
</dbReference>
<dbReference type="SUPFAM" id="SSF48179">
    <property type="entry name" value="6-phosphogluconate dehydrogenase C-terminal domain-like"/>
    <property type="match status" value="1"/>
</dbReference>
<dbReference type="GO" id="GO:0000785">
    <property type="term" value="C:chromatin"/>
    <property type="evidence" value="ECO:0007669"/>
    <property type="project" value="TreeGrafter"/>
</dbReference>
<dbReference type="InterPro" id="IPR013328">
    <property type="entry name" value="6PGD_dom2"/>
</dbReference>
<accession>A0A9N9U030</accession>
<proteinExistence type="inferred from homology"/>
<dbReference type="InterPro" id="IPR028939">
    <property type="entry name" value="P5C_Rdtase_cat_N"/>
</dbReference>
<comment type="caution">
    <text evidence="4">The sequence shown here is derived from an EMBL/GenBank/DDBJ whole genome shotgun (WGS) entry which is preliminary data.</text>
</comment>
<comment type="similarity">
    <text evidence="1">Belongs to the HIBADH-related family. NP60 subfamily.</text>
</comment>
<keyword evidence="5" id="KW-1185">Reference proteome</keyword>
<evidence type="ECO:0000313" key="5">
    <source>
        <dbReference type="Proteomes" id="UP000754883"/>
    </source>
</evidence>
<sequence length="332" mass="35485">MVAIQKIGVLSLGEMGAGIAKLLVAHDFSVATNCQGRSEDTLNRARNAGVELLTSDQELVQKCSVVLSVVPPRDAEATAQRVIDALSGGSSRADRLFYADLNAVSPATTKRIAAMFEKARAPVRFIDGCIIGAPPRLKSDADPGTNVSMSDTTSKEFNWARPRIPISGPHSLAEELEGGERLASVLNLRSISSEIGAASGLKMCFAAMTKGYTAIATQSFSTAHRLGVAGELRKEMAALIPNRLGEAEKGVPSMVPKAYRWVREMEEIAATMNEEGGWSRDIFTGAAGVYKAVAEDEVLSKEKTGKRNRGTSIEDVAAAIGEGFERKRKKTE</sequence>
<dbReference type="Pfam" id="PF09130">
    <property type="entry name" value="DUF1932"/>
    <property type="match status" value="1"/>
</dbReference>
<name>A0A9N9U030_9HYPO</name>
<dbReference type="PANTHER" id="PTHR43580">
    <property type="entry name" value="OXIDOREDUCTASE GLYR1-RELATED"/>
    <property type="match status" value="1"/>
</dbReference>
<dbReference type="InterPro" id="IPR008927">
    <property type="entry name" value="6-PGluconate_DH-like_C_sf"/>
</dbReference>
<evidence type="ECO:0000313" key="4">
    <source>
        <dbReference type="EMBL" id="CAG9971689.1"/>
    </source>
</evidence>
<evidence type="ECO:0000259" key="2">
    <source>
        <dbReference type="Pfam" id="PF03807"/>
    </source>
</evidence>
<dbReference type="InterPro" id="IPR036291">
    <property type="entry name" value="NAD(P)-bd_dom_sf"/>
</dbReference>
<dbReference type="GO" id="GO:0003677">
    <property type="term" value="F:DNA binding"/>
    <property type="evidence" value="ECO:0007669"/>
    <property type="project" value="TreeGrafter"/>
</dbReference>
<dbReference type="GO" id="GO:0031491">
    <property type="term" value="F:nucleosome binding"/>
    <property type="evidence" value="ECO:0007669"/>
    <property type="project" value="TreeGrafter"/>
</dbReference>
<feature type="domain" description="Pyrroline-5-carboxylate reductase catalytic N-terminal" evidence="2">
    <location>
        <begin position="6"/>
        <end position="85"/>
    </location>
</feature>